<dbReference type="SUPFAM" id="SSF53271">
    <property type="entry name" value="PRTase-like"/>
    <property type="match status" value="1"/>
</dbReference>
<dbReference type="Gene3D" id="3.40.50.2020">
    <property type="match status" value="1"/>
</dbReference>
<reference evidence="3" key="1">
    <citation type="journal article" date="2020" name="mSystems">
        <title>Genome- and Community-Level Interaction Insights into Carbon Utilization and Element Cycling Functions of Hydrothermarchaeota in Hydrothermal Sediment.</title>
        <authorList>
            <person name="Zhou Z."/>
            <person name="Liu Y."/>
            <person name="Xu W."/>
            <person name="Pan J."/>
            <person name="Luo Z.H."/>
            <person name="Li M."/>
        </authorList>
    </citation>
    <scope>NUCLEOTIDE SEQUENCE [LARGE SCALE GENOMIC DNA]</scope>
    <source>
        <strain evidence="3">SpSt-648</strain>
    </source>
</reference>
<keyword evidence="3" id="KW-0328">Glycosyltransferase</keyword>
<dbReference type="PANTHER" id="PTHR43864:SF1">
    <property type="entry name" value="XANTHINE PHOSPHORIBOSYLTRANSFERASE"/>
    <property type="match status" value="1"/>
</dbReference>
<comment type="caution">
    <text evidence="3">The sequence shown here is derived from an EMBL/GenBank/DDBJ whole genome shotgun (WGS) entry which is preliminary data.</text>
</comment>
<dbReference type="GO" id="GO:0006166">
    <property type="term" value="P:purine ribonucleoside salvage"/>
    <property type="evidence" value="ECO:0007669"/>
    <property type="project" value="UniProtKB-KW"/>
</dbReference>
<evidence type="ECO:0000256" key="1">
    <source>
        <dbReference type="ARBA" id="ARBA00022679"/>
    </source>
</evidence>
<dbReference type="AlphaFoldDB" id="A0A7C4JMR6"/>
<dbReference type="EMBL" id="DTBP01000045">
    <property type="protein sequence ID" value="HGQ74437.1"/>
    <property type="molecule type" value="Genomic_DNA"/>
</dbReference>
<dbReference type="InterPro" id="IPR029057">
    <property type="entry name" value="PRTase-like"/>
</dbReference>
<accession>A0A7C4JMR6</accession>
<dbReference type="InterPro" id="IPR000836">
    <property type="entry name" value="PRTase_dom"/>
</dbReference>
<dbReference type="PANTHER" id="PTHR43864">
    <property type="entry name" value="HYPOXANTHINE/GUANINE PHOSPHORIBOSYLTRANSFERASE"/>
    <property type="match status" value="1"/>
</dbReference>
<evidence type="ECO:0000313" key="3">
    <source>
        <dbReference type="EMBL" id="HGQ74437.1"/>
    </source>
</evidence>
<keyword evidence="1 3" id="KW-0808">Transferase</keyword>
<proteinExistence type="predicted"/>
<keyword evidence="2" id="KW-0660">Purine salvage</keyword>
<sequence length="267" mass="30658">MVRRVRSIVLRAYREDEISEMIDHINKAFGSTKYSRMKARLLAVEVLRLLKPTLPYKILSRITGIQESVLCRYVRGNIIPNYEQAINLLANITLSVDYDYLLRQLVEEEGSNIIDLSRVLKDPYVIRLLSIILMLKLLDKDITKILATADSIVPLATLLGVELNIPVISIKKKAYPGVQYYQAIIPRSPKDTEVLYIDRDMINRKDKLLLLVDVVYTGRTLESIISMIDKSKAQISSIIIILALSDVWKTKFKEYNVTTLTRLPYPF</sequence>
<organism evidence="3">
    <name type="scientific">Staphylothermus marinus</name>
    <dbReference type="NCBI Taxonomy" id="2280"/>
    <lineage>
        <taxon>Archaea</taxon>
        <taxon>Thermoproteota</taxon>
        <taxon>Thermoprotei</taxon>
        <taxon>Desulfurococcales</taxon>
        <taxon>Desulfurococcaceae</taxon>
        <taxon>Staphylothermus</taxon>
    </lineage>
</organism>
<dbReference type="InterPro" id="IPR050118">
    <property type="entry name" value="Pur/Pyrimidine_PRTase"/>
</dbReference>
<dbReference type="GO" id="GO:0016757">
    <property type="term" value="F:glycosyltransferase activity"/>
    <property type="evidence" value="ECO:0007669"/>
    <property type="project" value="UniProtKB-KW"/>
</dbReference>
<protein>
    <submittedName>
        <fullName evidence="3">Phosphoribosyltransferase</fullName>
    </submittedName>
</protein>
<evidence type="ECO:0000256" key="2">
    <source>
        <dbReference type="ARBA" id="ARBA00022726"/>
    </source>
</evidence>
<name>A0A7C4JMR6_STAMA</name>
<gene>
    <name evidence="3" type="ORF">ENU20_05115</name>
</gene>
<dbReference type="CDD" id="cd06223">
    <property type="entry name" value="PRTases_typeI"/>
    <property type="match status" value="1"/>
</dbReference>